<name>A0A9W7ZUZ8_9FUNG</name>
<gene>
    <name evidence="2" type="ORF">H4219_003407</name>
</gene>
<dbReference type="EMBL" id="JANBPU010000082">
    <property type="protein sequence ID" value="KAJ1917063.1"/>
    <property type="molecule type" value="Genomic_DNA"/>
</dbReference>
<evidence type="ECO:0000256" key="1">
    <source>
        <dbReference type="SAM" id="MobiDB-lite"/>
    </source>
</evidence>
<dbReference type="Proteomes" id="UP001150538">
    <property type="component" value="Unassembled WGS sequence"/>
</dbReference>
<dbReference type="InterPro" id="IPR036249">
    <property type="entry name" value="Thioredoxin-like_sf"/>
</dbReference>
<sequence>MGVMDAYPFLNVVSIDCERYKGLARTQEITSIPTYILYNNGSIVERFAGLGLKGLTTRLATICKDPDNQKGDSDDESVLPYTPSRHLLKPLTPAFKKDWHLIYASQREPRLFPYIRDQALGREFSVNEPYRYPQHILKLYLRKTKEQVPVQSLGGILVQFVDVTYNPFTRCRNNHDPRRLVPLAKVQRGSETLMDFDHPLEIGAMINLVAQQVQFYPPSLEEAQQINQRQGQSQQSEQQQALRAAAAPPVTTTTSASSSGPQFLRGGGISQGPVSISGGNSTFALPGSLDETVFNLMRDPR</sequence>
<feature type="region of interest" description="Disordered" evidence="1">
    <location>
        <begin position="225"/>
        <end position="271"/>
    </location>
</feature>
<dbReference type="SUPFAM" id="SSF52833">
    <property type="entry name" value="Thioredoxin-like"/>
    <property type="match status" value="1"/>
</dbReference>
<evidence type="ECO:0000313" key="3">
    <source>
        <dbReference type="Proteomes" id="UP001150538"/>
    </source>
</evidence>
<reference evidence="2" key="1">
    <citation type="submission" date="2022-07" db="EMBL/GenBank/DDBJ databases">
        <title>Phylogenomic reconstructions and comparative analyses of Kickxellomycotina fungi.</title>
        <authorList>
            <person name="Reynolds N.K."/>
            <person name="Stajich J.E."/>
            <person name="Barry K."/>
            <person name="Grigoriev I.V."/>
            <person name="Crous P."/>
            <person name="Smith M.E."/>
        </authorList>
    </citation>
    <scope>NUCLEOTIDE SEQUENCE</scope>
    <source>
        <strain evidence="2">NBRC 100468</strain>
    </source>
</reference>
<organism evidence="2 3">
    <name type="scientific">Mycoemilia scoparia</name>
    <dbReference type="NCBI Taxonomy" id="417184"/>
    <lineage>
        <taxon>Eukaryota</taxon>
        <taxon>Fungi</taxon>
        <taxon>Fungi incertae sedis</taxon>
        <taxon>Zoopagomycota</taxon>
        <taxon>Kickxellomycotina</taxon>
        <taxon>Kickxellomycetes</taxon>
        <taxon>Kickxellales</taxon>
        <taxon>Kickxellaceae</taxon>
        <taxon>Mycoemilia</taxon>
    </lineage>
</organism>
<protein>
    <submittedName>
        <fullName evidence="2">Uncharacterized protein</fullName>
    </submittedName>
</protein>
<proteinExistence type="predicted"/>
<keyword evidence="3" id="KW-1185">Reference proteome</keyword>
<feature type="compositionally biased region" description="Low complexity" evidence="1">
    <location>
        <begin position="225"/>
        <end position="262"/>
    </location>
</feature>
<evidence type="ECO:0000313" key="2">
    <source>
        <dbReference type="EMBL" id="KAJ1917063.1"/>
    </source>
</evidence>
<accession>A0A9W7ZUZ8</accession>
<comment type="caution">
    <text evidence="2">The sequence shown here is derived from an EMBL/GenBank/DDBJ whole genome shotgun (WGS) entry which is preliminary data.</text>
</comment>
<dbReference type="CDD" id="cd02947">
    <property type="entry name" value="TRX_family"/>
    <property type="match status" value="1"/>
</dbReference>
<dbReference type="OrthoDB" id="2121326at2759"/>
<dbReference type="AlphaFoldDB" id="A0A9W7ZUZ8"/>
<dbReference type="Gene3D" id="3.40.30.10">
    <property type="entry name" value="Glutaredoxin"/>
    <property type="match status" value="1"/>
</dbReference>